<feature type="compositionally biased region" description="Acidic residues" evidence="1">
    <location>
        <begin position="29"/>
        <end position="46"/>
    </location>
</feature>
<reference evidence="3 4" key="1">
    <citation type="submission" date="2014-09" db="EMBL/GenBank/DDBJ databases">
        <authorList>
            <person name="Ellenberger Sabrina"/>
        </authorList>
    </citation>
    <scope>NUCLEOTIDE SEQUENCE [LARGE SCALE GENOMIC DNA]</scope>
    <source>
        <strain evidence="3 4">CBS 412.66</strain>
    </source>
</reference>
<dbReference type="InterPro" id="IPR009730">
    <property type="entry name" value="MFAP1_C"/>
</dbReference>
<keyword evidence="4" id="KW-1185">Reference proteome</keyword>
<name>A0A0B7NJY9_9FUNG</name>
<organism evidence="3 4">
    <name type="scientific">Parasitella parasitica</name>
    <dbReference type="NCBI Taxonomy" id="35722"/>
    <lineage>
        <taxon>Eukaryota</taxon>
        <taxon>Fungi</taxon>
        <taxon>Fungi incertae sedis</taxon>
        <taxon>Mucoromycota</taxon>
        <taxon>Mucoromycotina</taxon>
        <taxon>Mucoromycetes</taxon>
        <taxon>Mucorales</taxon>
        <taxon>Mucorineae</taxon>
        <taxon>Mucoraceae</taxon>
        <taxon>Parasitella</taxon>
    </lineage>
</organism>
<dbReference type="AlphaFoldDB" id="A0A0B7NJY9"/>
<gene>
    <name evidence="3" type="primary">PARPA_10059.1 scaffold 39178</name>
</gene>
<feature type="compositionally biased region" description="Polar residues" evidence="1">
    <location>
        <begin position="65"/>
        <end position="76"/>
    </location>
</feature>
<evidence type="ECO:0000313" key="4">
    <source>
        <dbReference type="Proteomes" id="UP000054107"/>
    </source>
</evidence>
<feature type="compositionally biased region" description="Basic and acidic residues" evidence="1">
    <location>
        <begin position="187"/>
        <end position="241"/>
    </location>
</feature>
<protein>
    <recommendedName>
        <fullName evidence="2">Micro-fibrillar-associated protein 1 C-terminal domain-containing protein</fullName>
    </recommendedName>
</protein>
<evidence type="ECO:0000256" key="1">
    <source>
        <dbReference type="SAM" id="MobiDB-lite"/>
    </source>
</evidence>
<feature type="compositionally biased region" description="Basic and acidic residues" evidence="1">
    <location>
        <begin position="376"/>
        <end position="391"/>
    </location>
</feature>
<dbReference type="PANTHER" id="PTHR15327">
    <property type="entry name" value="MICROFIBRIL-ASSOCIATED PROTEIN"/>
    <property type="match status" value="1"/>
</dbReference>
<feature type="domain" description="Micro-fibrillar-associated protein 1 C-terminal" evidence="2">
    <location>
        <begin position="168"/>
        <end position="380"/>
    </location>
</feature>
<feature type="compositionally biased region" description="Acidic residues" evidence="1">
    <location>
        <begin position="107"/>
        <end position="119"/>
    </location>
</feature>
<feature type="region of interest" description="Disordered" evidence="1">
    <location>
        <begin position="376"/>
        <end position="403"/>
    </location>
</feature>
<evidence type="ECO:0000313" key="3">
    <source>
        <dbReference type="EMBL" id="CEP15819.1"/>
    </source>
</evidence>
<proteinExistence type="predicted"/>
<feature type="compositionally biased region" description="Acidic residues" evidence="1">
    <location>
        <begin position="156"/>
        <end position="174"/>
    </location>
</feature>
<dbReference type="Pfam" id="PF06991">
    <property type="entry name" value="MFAP1"/>
    <property type="match status" value="1"/>
</dbReference>
<feature type="compositionally biased region" description="Acidic residues" evidence="1">
    <location>
        <begin position="242"/>
        <end position="255"/>
    </location>
</feature>
<dbReference type="InterPro" id="IPR033194">
    <property type="entry name" value="MFAP1"/>
</dbReference>
<feature type="compositionally biased region" description="Polar residues" evidence="1">
    <location>
        <begin position="1"/>
        <end position="14"/>
    </location>
</feature>
<evidence type="ECO:0000259" key="2">
    <source>
        <dbReference type="Pfam" id="PF06991"/>
    </source>
</evidence>
<dbReference type="Proteomes" id="UP000054107">
    <property type="component" value="Unassembled WGS sequence"/>
</dbReference>
<sequence>MSSRQNIQKQQKPTKQAKRYRAGQIPENYVDDLSDSESGQESEQEQVEAPQQLRKRGELTFAQKEVNTGVQQTFISDKQVGSDRRLRRLQQAQQSMDQGRRRRQVSSEEEDDDLDDDDDGKARERMRLKQRSLQQQIEADEQEQEEQDENERHATEDEEESSSEYESSSEEEDTIASLPKPVFIPKARRETILQQEKLAREAEEREKKLEEELEARKKQSHDMLAEELRRNQEEATLKDANEYEESVDDTDGLDEEAEFDAWRMRELARIKRDREERIAREKEEEELERRRALPEDVRLKEDLERAEASKNKDKGQYTFMQKYYHKGAFYQDDSELLQRDYSAPTVDEVRNKDVLPKIMQVKNFGLAGRTKYTHLVDQDTSSRDSPWDKPLAKRRRRNDQDKY</sequence>
<dbReference type="EMBL" id="LN732626">
    <property type="protein sequence ID" value="CEP15819.1"/>
    <property type="molecule type" value="Genomic_DNA"/>
</dbReference>
<feature type="compositionally biased region" description="Acidic residues" evidence="1">
    <location>
        <begin position="138"/>
        <end position="149"/>
    </location>
</feature>
<dbReference type="STRING" id="35722.A0A0B7NJY9"/>
<feature type="region of interest" description="Disordered" evidence="1">
    <location>
        <begin position="1"/>
        <end position="255"/>
    </location>
</feature>
<dbReference type="OrthoDB" id="1111734at2759"/>
<accession>A0A0B7NJY9</accession>